<protein>
    <submittedName>
        <fullName evidence="1">Uncharacterized protein</fullName>
    </submittedName>
</protein>
<organism evidence="1 2">
    <name type="scientific">Heracleum sosnowskyi</name>
    <dbReference type="NCBI Taxonomy" id="360622"/>
    <lineage>
        <taxon>Eukaryota</taxon>
        <taxon>Viridiplantae</taxon>
        <taxon>Streptophyta</taxon>
        <taxon>Embryophyta</taxon>
        <taxon>Tracheophyta</taxon>
        <taxon>Spermatophyta</taxon>
        <taxon>Magnoliopsida</taxon>
        <taxon>eudicotyledons</taxon>
        <taxon>Gunneridae</taxon>
        <taxon>Pentapetalae</taxon>
        <taxon>asterids</taxon>
        <taxon>campanulids</taxon>
        <taxon>Apiales</taxon>
        <taxon>Apiaceae</taxon>
        <taxon>Apioideae</taxon>
        <taxon>apioid superclade</taxon>
        <taxon>Tordylieae</taxon>
        <taxon>Tordyliinae</taxon>
        <taxon>Heracleum</taxon>
    </lineage>
</organism>
<dbReference type="Proteomes" id="UP001237642">
    <property type="component" value="Unassembled WGS sequence"/>
</dbReference>
<dbReference type="PANTHER" id="PTHR16099:SF5">
    <property type="entry name" value="NUCLEOTIDE TRIPHOSPHATE DIPHOSPHATASE NUDT15"/>
    <property type="match status" value="1"/>
</dbReference>
<reference evidence="1" key="1">
    <citation type="submission" date="2023-02" db="EMBL/GenBank/DDBJ databases">
        <title>Genome of toxic invasive species Heracleum sosnowskyi carries increased number of genes despite the absence of recent whole-genome duplications.</title>
        <authorList>
            <person name="Schelkunov M."/>
            <person name="Shtratnikova V."/>
            <person name="Makarenko M."/>
            <person name="Klepikova A."/>
            <person name="Omelchenko D."/>
            <person name="Novikova G."/>
            <person name="Obukhova E."/>
            <person name="Bogdanov V."/>
            <person name="Penin A."/>
            <person name="Logacheva M."/>
        </authorList>
    </citation>
    <scope>NUCLEOTIDE SEQUENCE</scope>
    <source>
        <strain evidence="1">Hsosn_3</strain>
        <tissue evidence="1">Leaf</tissue>
    </source>
</reference>
<proteinExistence type="predicted"/>
<evidence type="ECO:0000313" key="1">
    <source>
        <dbReference type="EMBL" id="KAK1380954.1"/>
    </source>
</evidence>
<comment type="caution">
    <text evidence="1">The sequence shown here is derived from an EMBL/GenBank/DDBJ whole genome shotgun (WGS) entry which is preliminary data.</text>
</comment>
<sequence>MRAALADGDQVPKNIEPDKCDGWEWNALAYVNQELENMEPDKCDGWEWYDWENLQTLSPWKIMCRVATEWQHNGVGSGHKRSQRCCGYDDFRYHSSIDKDRHCPSSQKFNQPHLNFEGSS</sequence>
<name>A0AAD8I9H8_9APIA</name>
<evidence type="ECO:0000313" key="2">
    <source>
        <dbReference type="Proteomes" id="UP001237642"/>
    </source>
</evidence>
<dbReference type="GO" id="GO:0005829">
    <property type="term" value="C:cytosol"/>
    <property type="evidence" value="ECO:0007669"/>
    <property type="project" value="TreeGrafter"/>
</dbReference>
<dbReference type="GO" id="GO:0006203">
    <property type="term" value="P:dGTP catabolic process"/>
    <property type="evidence" value="ECO:0007669"/>
    <property type="project" value="TreeGrafter"/>
</dbReference>
<keyword evidence="2" id="KW-1185">Reference proteome</keyword>
<reference evidence="1" key="2">
    <citation type="submission" date="2023-05" db="EMBL/GenBank/DDBJ databases">
        <authorList>
            <person name="Schelkunov M.I."/>
        </authorList>
    </citation>
    <scope>NUCLEOTIDE SEQUENCE</scope>
    <source>
        <strain evidence="1">Hsosn_3</strain>
        <tissue evidence="1">Leaf</tissue>
    </source>
</reference>
<dbReference type="PANTHER" id="PTHR16099">
    <property type="entry name" value="8-OXO-DGTP DIPHOSPHATES NUDT15"/>
    <property type="match status" value="1"/>
</dbReference>
<accession>A0AAD8I9H8</accession>
<dbReference type="AlphaFoldDB" id="A0AAD8I9H8"/>
<gene>
    <name evidence="1" type="ORF">POM88_027698</name>
</gene>
<dbReference type="GO" id="GO:0035539">
    <property type="term" value="F:8-oxo-7,8-dihydrodeoxyguanosine triphosphate pyrophosphatase activity"/>
    <property type="evidence" value="ECO:0007669"/>
    <property type="project" value="TreeGrafter"/>
</dbReference>
<dbReference type="EMBL" id="JAUIZM010000006">
    <property type="protein sequence ID" value="KAK1380954.1"/>
    <property type="molecule type" value="Genomic_DNA"/>
</dbReference>